<keyword evidence="11" id="KW-0175">Coiled coil</keyword>
<evidence type="ECO:0000259" key="14">
    <source>
        <dbReference type="PROSITE" id="PS00276"/>
    </source>
</evidence>
<feature type="coiled-coil region" evidence="11">
    <location>
        <begin position="380"/>
        <end position="452"/>
    </location>
</feature>
<evidence type="ECO:0000256" key="1">
    <source>
        <dbReference type="ARBA" id="ARBA00002178"/>
    </source>
</evidence>
<comment type="function">
    <text evidence="2">Colicins are polypeptide toxins produced by and active against E.coli and closely related bacteria.</text>
</comment>
<dbReference type="InterPro" id="IPR038283">
    <property type="entry name" value="Channel_colicin_C_sf"/>
</dbReference>
<dbReference type="GO" id="GO:0140911">
    <property type="term" value="F:pore-forming activity"/>
    <property type="evidence" value="ECO:0007669"/>
    <property type="project" value="InterPro"/>
</dbReference>
<sequence length="627" mass="69674">MSDPVRITNPGAESLGYDSDGHEIMAVDIYVNPPRVDVFHGTPPAWSSFGNKTIWGGNEWVDDSPTRSDIEKRDKEITAYKNTLSAQLKENENKRTEAGKRLSAAIAAREKDENTLKTLRAGNADAADITRQEFRLLQAELREYGFRTEIAGYDALRLHTESRMLFADADSLRISPREARSLIEQAEKRQKDAQNADKKAADMLAEYERRKGILDTRLSELEKNGGAALAVLDAQQARLLGQQTRNDRAISEARNKLSSVTESLNTARNALTRAEQQLTQQKNTPDGKTIVSPEKFPGRSSTNHSIVVSGDPRFAGTIKITTSAVIDNRANLNYLLTHSGLDYKRNILNDRNPVVTEDVEGDKKIYNAEVAEWDKLRQRLLDARNKITSAESAVNSARNNLSARTNEQKHANDALNALLKEKENIRNQLAGINQKIAEEKRKQDELKETKDAINFTTEFLKSVSEKYGAKAEQLAREMAGQAKGKKIRNVEEALKTYEKYRADINKKINAKDRAAIAAALESVKLSDISSNLNRFSRGLGYAGKFTSLADWITEFGKAVRTENWRPLFVKTETIIAGNAATALVALVFSILTGSALGIIGYGLLMAVTGALIDESLVEKANKFWVFK</sequence>
<evidence type="ECO:0000256" key="9">
    <source>
        <dbReference type="ARBA" id="ARBA00023048"/>
    </source>
</evidence>
<dbReference type="Gene3D" id="1.10.490.30">
    <property type="entry name" value="Colicin"/>
    <property type="match status" value="1"/>
</dbReference>
<feature type="transmembrane region" description="Helical" evidence="13">
    <location>
        <begin position="583"/>
        <end position="612"/>
    </location>
</feature>
<name>A0A380CC67_SALET</name>
<evidence type="ECO:0000313" key="15">
    <source>
        <dbReference type="EMBL" id="SUJ17653.1"/>
    </source>
</evidence>
<gene>
    <name evidence="15" type="primary">cia</name>
    <name evidence="15" type="ORF">NCTC8258_06864</name>
</gene>
<dbReference type="GO" id="GO:0016020">
    <property type="term" value="C:membrane"/>
    <property type="evidence" value="ECO:0007669"/>
    <property type="project" value="UniProtKB-SubCell"/>
</dbReference>
<evidence type="ECO:0000313" key="16">
    <source>
        <dbReference type="Proteomes" id="UP000255509"/>
    </source>
</evidence>
<feature type="compositionally biased region" description="Polar residues" evidence="12">
    <location>
        <begin position="276"/>
        <end position="286"/>
    </location>
</feature>
<evidence type="ECO:0000256" key="8">
    <source>
        <dbReference type="ARBA" id="ARBA00023022"/>
    </source>
</evidence>
<evidence type="ECO:0000256" key="4">
    <source>
        <dbReference type="ARBA" id="ARBA00007595"/>
    </source>
</evidence>
<dbReference type="Pfam" id="PF11504">
    <property type="entry name" value="Colicin_Ia"/>
    <property type="match status" value="1"/>
</dbReference>
<dbReference type="GO" id="GO:0050829">
    <property type="term" value="P:defense response to Gram-negative bacterium"/>
    <property type="evidence" value="ECO:0007669"/>
    <property type="project" value="InterPro"/>
</dbReference>
<keyword evidence="5" id="KW-0929">Antimicrobial</keyword>
<evidence type="ECO:0000256" key="5">
    <source>
        <dbReference type="ARBA" id="ARBA00022529"/>
    </source>
</evidence>
<dbReference type="InterPro" id="IPR014739">
    <property type="entry name" value="Channel_colicin_N_sf"/>
</dbReference>
<evidence type="ECO:0000256" key="13">
    <source>
        <dbReference type="SAM" id="Phobius"/>
    </source>
</evidence>
<comment type="function">
    <text evidence="1">This colicin is a channel-forming colicin. This class of transmembrane toxins depolarize the cytoplasmic membrane, leading to dissipation of cellular energy.</text>
</comment>
<dbReference type="SUPFAM" id="SSF56837">
    <property type="entry name" value="Colicin"/>
    <property type="match status" value="1"/>
</dbReference>
<dbReference type="Gene3D" id="1.20.250.10">
    <property type="entry name" value="Colicin Ia, domain 1"/>
    <property type="match status" value="2"/>
</dbReference>
<feature type="region of interest" description="Disordered" evidence="12">
    <location>
        <begin position="276"/>
        <end position="308"/>
    </location>
</feature>
<evidence type="ECO:0000256" key="10">
    <source>
        <dbReference type="ARBA" id="ARBA00023136"/>
    </source>
</evidence>
<comment type="similarity">
    <text evidence="4">Belongs to the channel forming colicin family.</text>
</comment>
<dbReference type="PRINTS" id="PR00280">
    <property type="entry name" value="CHANLCOLICIN"/>
</dbReference>
<dbReference type="PROSITE" id="PS00276">
    <property type="entry name" value="CHANNEL_COLICIN"/>
    <property type="match status" value="1"/>
</dbReference>
<evidence type="ECO:0000256" key="12">
    <source>
        <dbReference type="SAM" id="MobiDB-lite"/>
    </source>
</evidence>
<keyword evidence="9" id="KW-0078">Bacteriocin</keyword>
<keyword evidence="7 13" id="KW-1133">Transmembrane helix</keyword>
<dbReference type="InterPro" id="IPR014740">
    <property type="entry name" value="Channel_colicin_cen"/>
</dbReference>
<keyword evidence="10 13" id="KW-0472">Membrane</keyword>
<evidence type="ECO:0000256" key="11">
    <source>
        <dbReference type="SAM" id="Coils"/>
    </source>
</evidence>
<protein>
    <submittedName>
        <fullName evidence="15">Colicin Ib, pore forming protein</fullName>
    </submittedName>
</protein>
<comment type="subcellular location">
    <subcellularLocation>
        <location evidence="3">Membrane</location>
    </subcellularLocation>
</comment>
<accession>A0A380CC67</accession>
<proteinExistence type="inferred from homology"/>
<dbReference type="InterPro" id="IPR000293">
    <property type="entry name" value="Channel_colicin_C"/>
</dbReference>
<dbReference type="SUPFAM" id="SSF58096">
    <property type="entry name" value="Colicin Ia, N-terminal domain"/>
    <property type="match status" value="1"/>
</dbReference>
<dbReference type="AlphaFoldDB" id="A0A380CC67"/>
<dbReference type="EMBL" id="UGXS01000008">
    <property type="protein sequence ID" value="SUJ17653.1"/>
    <property type="molecule type" value="Genomic_DNA"/>
</dbReference>
<reference evidence="15 16" key="1">
    <citation type="submission" date="2018-06" db="EMBL/GenBank/DDBJ databases">
        <authorList>
            <consortium name="Pathogen Informatics"/>
            <person name="Doyle S."/>
        </authorList>
    </citation>
    <scope>NUCLEOTIDE SEQUENCE [LARGE SCALE GENOMIC DNA]</scope>
    <source>
        <strain evidence="15 16">NCTC8258</strain>
    </source>
</reference>
<keyword evidence="8" id="KW-0044">Antibiotic</keyword>
<organism evidence="15 16">
    <name type="scientific">Salmonella enterica I</name>
    <dbReference type="NCBI Taxonomy" id="59201"/>
    <lineage>
        <taxon>Bacteria</taxon>
        <taxon>Pseudomonadati</taxon>
        <taxon>Pseudomonadota</taxon>
        <taxon>Gammaproteobacteria</taxon>
        <taxon>Enterobacterales</taxon>
        <taxon>Enterobacteriaceae</taxon>
        <taxon>Salmonella</taxon>
    </lineage>
</organism>
<dbReference type="GO" id="GO:0031640">
    <property type="term" value="P:killing of cells of another organism"/>
    <property type="evidence" value="ECO:0007669"/>
    <property type="project" value="UniProtKB-KW"/>
</dbReference>
<feature type="coiled-coil region" evidence="11">
    <location>
        <begin position="179"/>
        <end position="224"/>
    </location>
</feature>
<evidence type="ECO:0000256" key="6">
    <source>
        <dbReference type="ARBA" id="ARBA00022692"/>
    </source>
</evidence>
<dbReference type="Proteomes" id="UP000255509">
    <property type="component" value="Unassembled WGS sequence"/>
</dbReference>
<evidence type="ECO:0000256" key="2">
    <source>
        <dbReference type="ARBA" id="ARBA00003197"/>
    </source>
</evidence>
<dbReference type="Pfam" id="PF01024">
    <property type="entry name" value="Colicin"/>
    <property type="match status" value="1"/>
</dbReference>
<keyword evidence="6 13" id="KW-0812">Transmembrane</keyword>
<evidence type="ECO:0000256" key="3">
    <source>
        <dbReference type="ARBA" id="ARBA00004370"/>
    </source>
</evidence>
<feature type="domain" description="Channel forming colicins" evidence="14">
    <location>
        <begin position="561"/>
        <end position="572"/>
    </location>
</feature>
<evidence type="ECO:0000256" key="7">
    <source>
        <dbReference type="ARBA" id="ARBA00022989"/>
    </source>
</evidence>